<evidence type="ECO:0000313" key="3">
    <source>
        <dbReference type="Proteomes" id="UP000226442"/>
    </source>
</evidence>
<dbReference type="RefSeq" id="WP_096828923.1">
    <property type="nucleotide sequence ID" value="NZ_NXIB02000065.1"/>
</dbReference>
<dbReference type="GO" id="GO:0008074">
    <property type="term" value="C:guanylate cyclase complex, soluble"/>
    <property type="evidence" value="ECO:0007669"/>
    <property type="project" value="TreeGrafter"/>
</dbReference>
<evidence type="ECO:0000259" key="1">
    <source>
        <dbReference type="Pfam" id="PF07700"/>
    </source>
</evidence>
<dbReference type="Gene3D" id="3.90.1520.10">
    <property type="entry name" value="H-NOX domain"/>
    <property type="match status" value="1"/>
</dbReference>
<evidence type="ECO:0000313" key="2">
    <source>
        <dbReference type="EMBL" id="PHX55113.1"/>
    </source>
</evidence>
<dbReference type="GO" id="GO:0020037">
    <property type="term" value="F:heme binding"/>
    <property type="evidence" value="ECO:0007669"/>
    <property type="project" value="InterPro"/>
</dbReference>
<dbReference type="Pfam" id="PF07700">
    <property type="entry name" value="HNOB"/>
    <property type="match status" value="1"/>
</dbReference>
<accession>A0A2G4F034</accession>
<dbReference type="InterPro" id="IPR011644">
    <property type="entry name" value="Heme_NO-bd"/>
</dbReference>
<sequence>MYGLINRAIQDMVCEHFDEATWGKIKQNAQVLDEQFLILESYPDDLTHRLVKSASQVLGLSGAEIMQAFGEYWVKFTATAGYQEILDMAGDTLPEFLENLDDLHTRIGVQFPKLRPPSFESTEVAENVIELHYSSTREGLAPMVIGLVKGLGDRFETEVDITQTQSREAGFDRDTFRIEYRSE</sequence>
<dbReference type="AlphaFoldDB" id="A0A2G4F034"/>
<keyword evidence="3" id="KW-1185">Reference proteome</keyword>
<organism evidence="2 3">
    <name type="scientific">Tychonema bourrellyi FEM_GT703</name>
    <dbReference type="NCBI Taxonomy" id="2040638"/>
    <lineage>
        <taxon>Bacteria</taxon>
        <taxon>Bacillati</taxon>
        <taxon>Cyanobacteriota</taxon>
        <taxon>Cyanophyceae</taxon>
        <taxon>Oscillatoriophycideae</taxon>
        <taxon>Oscillatoriales</taxon>
        <taxon>Microcoleaceae</taxon>
        <taxon>Tychonema</taxon>
    </lineage>
</organism>
<dbReference type="OrthoDB" id="7266652at2"/>
<reference evidence="2" key="1">
    <citation type="submission" date="2017-10" db="EMBL/GenBank/DDBJ databases">
        <title>Draft genome sequence of the planktic cyanobacteria Tychonema bourrellyi isolated from alpine lentic freshwater.</title>
        <authorList>
            <person name="Tett A."/>
            <person name="Armanini F."/>
            <person name="Asnicar F."/>
            <person name="Boscaini A."/>
            <person name="Pasolli E."/>
            <person name="Zolfo M."/>
            <person name="Donati C."/>
            <person name="Salmaso N."/>
            <person name="Segata N."/>
        </authorList>
    </citation>
    <scope>NUCLEOTIDE SEQUENCE</scope>
    <source>
        <strain evidence="2">FEM_GT703</strain>
    </source>
</reference>
<gene>
    <name evidence="2" type="ORF">CP500_012625</name>
</gene>
<dbReference type="PANTHER" id="PTHR45655">
    <property type="entry name" value="GUANYLATE CYCLASE SOLUBLE SUBUNIT BETA-2"/>
    <property type="match status" value="1"/>
</dbReference>
<dbReference type="GO" id="GO:0004383">
    <property type="term" value="F:guanylate cyclase activity"/>
    <property type="evidence" value="ECO:0007669"/>
    <property type="project" value="TreeGrafter"/>
</dbReference>
<dbReference type="Proteomes" id="UP000226442">
    <property type="component" value="Unassembled WGS sequence"/>
</dbReference>
<dbReference type="InterPro" id="IPR024096">
    <property type="entry name" value="NO_sig/Golgi_transp_ligand-bd"/>
</dbReference>
<dbReference type="EMBL" id="NXIB02000065">
    <property type="protein sequence ID" value="PHX55113.1"/>
    <property type="molecule type" value="Genomic_DNA"/>
</dbReference>
<dbReference type="InterPro" id="IPR038158">
    <property type="entry name" value="H-NOX_domain_sf"/>
</dbReference>
<proteinExistence type="predicted"/>
<dbReference type="PANTHER" id="PTHR45655:SF13">
    <property type="entry name" value="SOLUBLE GUANYLATE CYCLASE GCY-32-RELATED"/>
    <property type="match status" value="1"/>
</dbReference>
<feature type="domain" description="Heme NO-binding" evidence="1">
    <location>
        <begin position="2"/>
        <end position="162"/>
    </location>
</feature>
<name>A0A2G4F034_9CYAN</name>
<comment type="caution">
    <text evidence="2">The sequence shown here is derived from an EMBL/GenBank/DDBJ whole genome shotgun (WGS) entry which is preliminary data.</text>
</comment>
<protein>
    <submittedName>
        <fullName evidence="2">Heme NO-binding protein</fullName>
    </submittedName>
</protein>
<dbReference type="SUPFAM" id="SSF111126">
    <property type="entry name" value="Ligand-binding domain in the NO signalling and Golgi transport"/>
    <property type="match status" value="1"/>
</dbReference>
<dbReference type="GO" id="GO:0019934">
    <property type="term" value="P:cGMP-mediated signaling"/>
    <property type="evidence" value="ECO:0007669"/>
    <property type="project" value="TreeGrafter"/>
</dbReference>
<dbReference type="GO" id="GO:0070482">
    <property type="term" value="P:response to oxygen levels"/>
    <property type="evidence" value="ECO:0007669"/>
    <property type="project" value="TreeGrafter"/>
</dbReference>